<evidence type="ECO:0000313" key="2">
    <source>
        <dbReference type="EMBL" id="GAA1678331.1"/>
    </source>
</evidence>
<proteinExistence type="predicted"/>
<evidence type="ECO:0000256" key="1">
    <source>
        <dbReference type="SAM" id="MobiDB-lite"/>
    </source>
</evidence>
<dbReference type="Proteomes" id="UP001500618">
    <property type="component" value="Unassembled WGS sequence"/>
</dbReference>
<organism evidence="2 3">
    <name type="scientific">Fodinicola feengrottensis</name>
    <dbReference type="NCBI Taxonomy" id="435914"/>
    <lineage>
        <taxon>Bacteria</taxon>
        <taxon>Bacillati</taxon>
        <taxon>Actinomycetota</taxon>
        <taxon>Actinomycetes</taxon>
        <taxon>Mycobacteriales</taxon>
        <taxon>Fodinicola</taxon>
    </lineage>
</organism>
<gene>
    <name evidence="2" type="ORF">GCM10009765_29550</name>
</gene>
<dbReference type="EMBL" id="BAAANY010000009">
    <property type="protein sequence ID" value="GAA1678331.1"/>
    <property type="molecule type" value="Genomic_DNA"/>
</dbReference>
<feature type="region of interest" description="Disordered" evidence="1">
    <location>
        <begin position="95"/>
        <end position="116"/>
    </location>
</feature>
<reference evidence="2 3" key="1">
    <citation type="journal article" date="2019" name="Int. J. Syst. Evol. Microbiol.">
        <title>The Global Catalogue of Microorganisms (GCM) 10K type strain sequencing project: providing services to taxonomists for standard genome sequencing and annotation.</title>
        <authorList>
            <consortium name="The Broad Institute Genomics Platform"/>
            <consortium name="The Broad Institute Genome Sequencing Center for Infectious Disease"/>
            <person name="Wu L."/>
            <person name="Ma J."/>
        </authorList>
    </citation>
    <scope>NUCLEOTIDE SEQUENCE [LARGE SCALE GENOMIC DNA]</scope>
    <source>
        <strain evidence="2 3">JCM 14718</strain>
    </source>
</reference>
<accession>A0ABN2GYK0</accession>
<sequence length="324" mass="32672">MIHGNGATGIESDASVPAMPRSIRIVLQLSLLAALAVCAWLFAGATAAQASTTDAPIDTTRASQTGLTPDQNVTVSQAVDAVKRAERAHQAALAEHRSALHLRPVPATPTDRPVSAARTVATRVTAAVVHDIDRSVVRPTGQLIDAVLGPKSAIGRSPITGPIVHLLPGLGVRKPTLPLPGQGPLGWPPPPLGGILPPPVTAAPAAPIAVRPPAALAPGARSEWATEIQRKAAHQSGHGKSYPTLHTLSTGNLPAAPFWPGGKSDELPCAVISGVGPAGFSVPTGIATSAGGVPPADLVPARVGAQALTLPLPSGSKKPSVSPD</sequence>
<comment type="caution">
    <text evidence="2">The sequence shown here is derived from an EMBL/GenBank/DDBJ whole genome shotgun (WGS) entry which is preliminary data.</text>
</comment>
<name>A0ABN2GYK0_9ACTN</name>
<protein>
    <submittedName>
        <fullName evidence="2">Uncharacterized protein</fullName>
    </submittedName>
</protein>
<evidence type="ECO:0000313" key="3">
    <source>
        <dbReference type="Proteomes" id="UP001500618"/>
    </source>
</evidence>
<keyword evidence="3" id="KW-1185">Reference proteome</keyword>